<dbReference type="Pfam" id="PF00069">
    <property type="entry name" value="Pkinase"/>
    <property type="match status" value="1"/>
</dbReference>
<dbReference type="PROSITE" id="PS50011">
    <property type="entry name" value="PROTEIN_KINASE_DOM"/>
    <property type="match status" value="1"/>
</dbReference>
<dbReference type="InterPro" id="IPR051681">
    <property type="entry name" value="Ser/Thr_Kinases-Pseudokinases"/>
</dbReference>
<gene>
    <name evidence="2" type="ORF">HOLleu_11021</name>
</gene>
<dbReference type="Proteomes" id="UP001152320">
    <property type="component" value="Chromosome 4"/>
</dbReference>
<reference evidence="2" key="1">
    <citation type="submission" date="2021-10" db="EMBL/GenBank/DDBJ databases">
        <title>Tropical sea cucumber genome reveals ecological adaptation and Cuvierian tubules defense mechanism.</title>
        <authorList>
            <person name="Chen T."/>
        </authorList>
    </citation>
    <scope>NUCLEOTIDE SEQUENCE</scope>
    <source>
        <strain evidence="2">Nanhai2018</strain>
        <tissue evidence="2">Muscle</tissue>
    </source>
</reference>
<proteinExistence type="predicted"/>
<dbReference type="EMBL" id="JAIZAY010000004">
    <property type="protein sequence ID" value="KAJ8043767.1"/>
    <property type="molecule type" value="Genomic_DNA"/>
</dbReference>
<dbReference type="AlphaFoldDB" id="A0A9Q1HC29"/>
<dbReference type="SUPFAM" id="SSF56112">
    <property type="entry name" value="Protein kinase-like (PK-like)"/>
    <property type="match status" value="1"/>
</dbReference>
<dbReference type="OrthoDB" id="5989799at2759"/>
<evidence type="ECO:0000313" key="2">
    <source>
        <dbReference type="EMBL" id="KAJ8043767.1"/>
    </source>
</evidence>
<dbReference type="GO" id="GO:0005524">
    <property type="term" value="F:ATP binding"/>
    <property type="evidence" value="ECO:0007669"/>
    <property type="project" value="InterPro"/>
</dbReference>
<protein>
    <submittedName>
        <fullName evidence="2">Serine/threonine-protein kinase STY46</fullName>
    </submittedName>
</protein>
<name>A0A9Q1HC29_HOLLE</name>
<dbReference type="GO" id="GO:0004674">
    <property type="term" value="F:protein serine/threonine kinase activity"/>
    <property type="evidence" value="ECO:0007669"/>
    <property type="project" value="TreeGrafter"/>
</dbReference>
<keyword evidence="2" id="KW-0808">Transferase</keyword>
<sequence>MAFKIPQIGQKRKRTQYLSGGFEWREVDKLHYIANGSFGTVFSGIYKQENVVVKRLDQLNMDSEEVKCFQKEATILNSLEHENIVSFKAFCDNPFAIMLEYVYFSFEMFGEDKIVSSLSEFLTHTDKETDFIGFEMFASHITLDIAKGLQYLHKKDIVHRDLKPGNVLVSNKHYNGIFDAEEKQRVFFMKPVECKLTDFGESRSNLIQTQTMVRTTTTRLNRGTPIYMAPETRLGGKKEMTNKELMKADIWSLGMTIFNILNPDMKVPFSKELRTAGRDWNTALDDMLRNKQKPEMSVKYENLRLNDWKHVYKIYNQCTSFDASVRPFPADIIKELMETKCNLHMQVSEGSSRSCNPTNEEDVKVQLSVSQSSAISEYDEKICQGLIPGSWPRNDGTNACSFLCVCVAVKLMDSNILPAEWTIASLKKLVEQTILEAPYIFNQKRDIERMYDIAEAFAILDKCKILTSKLYDISEEMVSQYAFGSAAGKQQLEECVQRLQQADNIAAACYTSGEYILSLVCINGKVLITDTHPVPSAEGGNGNGLINIIPCSATSAKMVCQCIWERLESSGVHSTSVQSFVVITKR</sequence>
<evidence type="ECO:0000313" key="3">
    <source>
        <dbReference type="Proteomes" id="UP001152320"/>
    </source>
</evidence>
<dbReference type="PROSITE" id="PS00108">
    <property type="entry name" value="PROTEIN_KINASE_ST"/>
    <property type="match status" value="1"/>
</dbReference>
<dbReference type="Gene3D" id="3.30.200.20">
    <property type="entry name" value="Phosphorylase Kinase, domain 1"/>
    <property type="match status" value="1"/>
</dbReference>
<comment type="caution">
    <text evidence="2">The sequence shown here is derived from an EMBL/GenBank/DDBJ whole genome shotgun (WGS) entry which is preliminary data.</text>
</comment>
<keyword evidence="2" id="KW-0418">Kinase</keyword>
<dbReference type="InterPro" id="IPR000719">
    <property type="entry name" value="Prot_kinase_dom"/>
</dbReference>
<feature type="domain" description="Protein kinase" evidence="1">
    <location>
        <begin position="27"/>
        <end position="347"/>
    </location>
</feature>
<dbReference type="PANTHER" id="PTHR44329">
    <property type="entry name" value="SERINE/THREONINE-PROTEIN KINASE TNNI3K-RELATED"/>
    <property type="match status" value="1"/>
</dbReference>
<keyword evidence="3" id="KW-1185">Reference proteome</keyword>
<dbReference type="Gene3D" id="1.10.510.10">
    <property type="entry name" value="Transferase(Phosphotransferase) domain 1"/>
    <property type="match status" value="1"/>
</dbReference>
<accession>A0A9Q1HC29</accession>
<dbReference type="SMART" id="SM00220">
    <property type="entry name" value="S_TKc"/>
    <property type="match status" value="1"/>
</dbReference>
<evidence type="ECO:0000259" key="1">
    <source>
        <dbReference type="PROSITE" id="PS50011"/>
    </source>
</evidence>
<dbReference type="InterPro" id="IPR008271">
    <property type="entry name" value="Ser/Thr_kinase_AS"/>
</dbReference>
<dbReference type="InterPro" id="IPR011009">
    <property type="entry name" value="Kinase-like_dom_sf"/>
</dbReference>
<organism evidence="2 3">
    <name type="scientific">Holothuria leucospilota</name>
    <name type="common">Black long sea cucumber</name>
    <name type="synonym">Mertensiothuria leucospilota</name>
    <dbReference type="NCBI Taxonomy" id="206669"/>
    <lineage>
        <taxon>Eukaryota</taxon>
        <taxon>Metazoa</taxon>
        <taxon>Echinodermata</taxon>
        <taxon>Eleutherozoa</taxon>
        <taxon>Echinozoa</taxon>
        <taxon>Holothuroidea</taxon>
        <taxon>Aspidochirotacea</taxon>
        <taxon>Aspidochirotida</taxon>
        <taxon>Holothuriidae</taxon>
        <taxon>Holothuria</taxon>
    </lineage>
</organism>